<dbReference type="EMBL" id="JAHHIF010000009">
    <property type="protein sequence ID" value="MBW4544446.1"/>
    <property type="molecule type" value="Genomic_DNA"/>
</dbReference>
<protein>
    <submittedName>
        <fullName evidence="1">Uncharacterized protein</fullName>
    </submittedName>
</protein>
<reference evidence="1" key="2">
    <citation type="journal article" date="2022" name="Microbiol. Resour. Announc.">
        <title>Metagenome Sequencing to Explore Phylogenomics of Terrestrial Cyanobacteria.</title>
        <authorList>
            <person name="Ward R.D."/>
            <person name="Stajich J.E."/>
            <person name="Johansen J.R."/>
            <person name="Huntemann M."/>
            <person name="Clum A."/>
            <person name="Foster B."/>
            <person name="Foster B."/>
            <person name="Roux S."/>
            <person name="Palaniappan K."/>
            <person name="Varghese N."/>
            <person name="Mukherjee S."/>
            <person name="Reddy T.B.K."/>
            <person name="Daum C."/>
            <person name="Copeland A."/>
            <person name="Chen I.A."/>
            <person name="Ivanova N.N."/>
            <person name="Kyrpides N.C."/>
            <person name="Shapiro N."/>
            <person name="Eloe-Fadrosh E.A."/>
            <person name="Pietrasiak N."/>
        </authorList>
    </citation>
    <scope>NUCLEOTIDE SEQUENCE</scope>
    <source>
        <strain evidence="1">CPER-KK1</strain>
    </source>
</reference>
<comment type="caution">
    <text evidence="1">The sequence shown here is derived from an EMBL/GenBank/DDBJ whole genome shotgun (WGS) entry which is preliminary data.</text>
</comment>
<reference evidence="1" key="1">
    <citation type="submission" date="2021-05" db="EMBL/GenBank/DDBJ databases">
        <authorList>
            <person name="Pietrasiak N."/>
            <person name="Ward R."/>
            <person name="Stajich J.E."/>
            <person name="Kurbessoian T."/>
        </authorList>
    </citation>
    <scope>NUCLEOTIDE SEQUENCE</scope>
    <source>
        <strain evidence="1">CPER-KK1</strain>
    </source>
</reference>
<dbReference type="AlphaFoldDB" id="A0A951PIY7"/>
<proteinExistence type="predicted"/>
<organism evidence="1 2">
    <name type="scientific">Symplocastrum torsivum CPER-KK1</name>
    <dbReference type="NCBI Taxonomy" id="450513"/>
    <lineage>
        <taxon>Bacteria</taxon>
        <taxon>Bacillati</taxon>
        <taxon>Cyanobacteriota</taxon>
        <taxon>Cyanophyceae</taxon>
        <taxon>Oscillatoriophycideae</taxon>
        <taxon>Oscillatoriales</taxon>
        <taxon>Microcoleaceae</taxon>
        <taxon>Symplocastrum</taxon>
    </lineage>
</organism>
<accession>A0A951PIY7</accession>
<gene>
    <name evidence="1" type="ORF">KME25_08390</name>
</gene>
<name>A0A951PIY7_9CYAN</name>
<dbReference type="Proteomes" id="UP000753908">
    <property type="component" value="Unassembled WGS sequence"/>
</dbReference>
<evidence type="ECO:0000313" key="1">
    <source>
        <dbReference type="EMBL" id="MBW4544446.1"/>
    </source>
</evidence>
<evidence type="ECO:0000313" key="2">
    <source>
        <dbReference type="Proteomes" id="UP000753908"/>
    </source>
</evidence>
<sequence length="126" mass="14044">MTSEPREPALQLSQTQTQQWRRMTSDEQANALQYILDSPLGIAALNQLAIEGFISPGCPKTFYLNENSGGFQTLLRVKCPSERGVSGAVGYSEMRVIFNRFESNIEDFKIERVLSEGRAPSTTLPD</sequence>